<keyword evidence="2" id="KW-1185">Reference proteome</keyword>
<reference evidence="1 2" key="1">
    <citation type="submission" date="2015-06" db="EMBL/GenBank/DDBJ databases">
        <title>A Comprehensive Approach to Explore the Metabolic and Phylogenetic Diversity of Bacterial Steroid Degradation in the Environment: Testosterone as an Example.</title>
        <authorList>
            <person name="Yang F.-C."/>
            <person name="Chen Y.-L."/>
            <person name="Yu C.-P."/>
            <person name="Tang S.-L."/>
            <person name="Wang P.-H."/>
            <person name="Ismail W."/>
            <person name="Wang C.-H."/>
            <person name="Yang C.-Y."/>
            <person name="Chiang Y.-R."/>
        </authorList>
    </citation>
    <scope>NUCLEOTIDE SEQUENCE [LARGE SCALE GENOMIC DNA]</scope>
    <source>
        <strain evidence="1 2">DSM 18526</strain>
    </source>
</reference>
<dbReference type="SUPFAM" id="SSF47413">
    <property type="entry name" value="lambda repressor-like DNA-binding domains"/>
    <property type="match status" value="1"/>
</dbReference>
<sequence length="93" mass="10720">MTPDTITIRDPKQLGAILRAVRKAQSLRQDELGRISHTFVGDLEEGKPTAQFGKVLEVLRELGVTVRLELPNDMDRVRFNRYLRYPTSSERPR</sequence>
<evidence type="ECO:0000313" key="1">
    <source>
        <dbReference type="EMBL" id="AMN46593.1"/>
    </source>
</evidence>
<dbReference type="RefSeq" id="WP_066919443.1">
    <property type="nucleotide sequence ID" value="NZ_CP011971.1"/>
</dbReference>
<dbReference type="AlphaFoldDB" id="A0A127F834"/>
<evidence type="ECO:0000313" key="2">
    <source>
        <dbReference type="Proteomes" id="UP000070250"/>
    </source>
</evidence>
<dbReference type="Gene3D" id="1.10.260.40">
    <property type="entry name" value="lambda repressor-like DNA-binding domains"/>
    <property type="match status" value="1"/>
</dbReference>
<name>A0A127F834_STEDE</name>
<dbReference type="KEGG" id="sdf:ACG33_05670"/>
<evidence type="ECO:0008006" key="3">
    <source>
        <dbReference type="Google" id="ProtNLM"/>
    </source>
</evidence>
<dbReference type="OrthoDB" id="9156632at2"/>
<accession>A0A127F834</accession>
<proteinExistence type="predicted"/>
<gene>
    <name evidence="1" type="ORF">ACG33_05670</name>
</gene>
<dbReference type="Proteomes" id="UP000070250">
    <property type="component" value="Chromosome"/>
</dbReference>
<dbReference type="STRING" id="465721.ACG33_05670"/>
<protein>
    <recommendedName>
        <fullName evidence="3">HTH cro/C1-type domain-containing protein</fullName>
    </recommendedName>
</protein>
<organism evidence="1 2">
    <name type="scientific">Steroidobacter denitrificans</name>
    <dbReference type="NCBI Taxonomy" id="465721"/>
    <lineage>
        <taxon>Bacteria</taxon>
        <taxon>Pseudomonadati</taxon>
        <taxon>Pseudomonadota</taxon>
        <taxon>Gammaproteobacteria</taxon>
        <taxon>Steroidobacterales</taxon>
        <taxon>Steroidobacteraceae</taxon>
        <taxon>Steroidobacter</taxon>
    </lineage>
</organism>
<dbReference type="InterPro" id="IPR010982">
    <property type="entry name" value="Lambda_DNA-bd_dom_sf"/>
</dbReference>
<dbReference type="EMBL" id="CP011971">
    <property type="protein sequence ID" value="AMN46593.1"/>
    <property type="molecule type" value="Genomic_DNA"/>
</dbReference>
<dbReference type="GO" id="GO:0003677">
    <property type="term" value="F:DNA binding"/>
    <property type="evidence" value="ECO:0007669"/>
    <property type="project" value="InterPro"/>
</dbReference>